<dbReference type="GO" id="GO:0015628">
    <property type="term" value="P:protein secretion by the type II secretion system"/>
    <property type="evidence" value="ECO:0007669"/>
    <property type="project" value="TreeGrafter"/>
</dbReference>
<comment type="subcellular location">
    <subcellularLocation>
        <location evidence="1">Cell inner membrane</location>
        <topology evidence="1">Multi-pass membrane protein</topology>
    </subcellularLocation>
</comment>
<dbReference type="GO" id="GO:0005886">
    <property type="term" value="C:plasma membrane"/>
    <property type="evidence" value="ECO:0007669"/>
    <property type="project" value="UniProtKB-SubCell"/>
</dbReference>
<evidence type="ECO:0000256" key="6">
    <source>
        <dbReference type="ARBA" id="ARBA00022989"/>
    </source>
</evidence>
<keyword evidence="3" id="KW-1003">Cell membrane</keyword>
<evidence type="ECO:0000256" key="4">
    <source>
        <dbReference type="ARBA" id="ARBA00022519"/>
    </source>
</evidence>
<dbReference type="PANTHER" id="PTHR30012">
    <property type="entry name" value="GENERAL SECRETION PATHWAY PROTEIN"/>
    <property type="match status" value="1"/>
</dbReference>
<dbReference type="PANTHER" id="PTHR30012:SF0">
    <property type="entry name" value="TYPE II SECRETION SYSTEM PROTEIN F-RELATED"/>
    <property type="match status" value="1"/>
</dbReference>
<gene>
    <name evidence="10" type="ORF">A2242_04680</name>
</gene>
<feature type="domain" description="Type II secretion system protein GspF" evidence="9">
    <location>
        <begin position="66"/>
        <end position="189"/>
    </location>
</feature>
<comment type="caution">
    <text evidence="10">The sequence shown here is derived from an EMBL/GenBank/DDBJ whole genome shotgun (WGS) entry which is preliminary data.</text>
</comment>
<dbReference type="EMBL" id="MFGC01000008">
    <property type="protein sequence ID" value="OGF28607.1"/>
    <property type="molecule type" value="Genomic_DNA"/>
</dbReference>
<dbReference type="Gene3D" id="1.20.81.30">
    <property type="entry name" value="Type II secretion system (T2SS), domain F"/>
    <property type="match status" value="2"/>
</dbReference>
<accession>A0A1F5SPG6</accession>
<keyword evidence="4" id="KW-0997">Cell inner membrane</keyword>
<reference evidence="10 11" key="1">
    <citation type="journal article" date="2016" name="Nat. Commun.">
        <title>Thousands of microbial genomes shed light on interconnected biogeochemical processes in an aquifer system.</title>
        <authorList>
            <person name="Anantharaman K."/>
            <person name="Brown C.T."/>
            <person name="Hug L.A."/>
            <person name="Sharon I."/>
            <person name="Castelle C.J."/>
            <person name="Probst A.J."/>
            <person name="Thomas B.C."/>
            <person name="Singh A."/>
            <person name="Wilkins M.J."/>
            <person name="Karaoz U."/>
            <person name="Brodie E.L."/>
            <person name="Williams K.H."/>
            <person name="Hubbard S.S."/>
            <person name="Banfield J.F."/>
        </authorList>
    </citation>
    <scope>NUCLEOTIDE SEQUENCE [LARGE SCALE GENOMIC DNA]</scope>
</reference>
<evidence type="ECO:0000256" key="7">
    <source>
        <dbReference type="ARBA" id="ARBA00023136"/>
    </source>
</evidence>
<evidence type="ECO:0000313" key="10">
    <source>
        <dbReference type="EMBL" id="OGF28607.1"/>
    </source>
</evidence>
<feature type="transmembrane region" description="Helical" evidence="8">
    <location>
        <begin position="166"/>
        <end position="188"/>
    </location>
</feature>
<evidence type="ECO:0000313" key="11">
    <source>
        <dbReference type="Proteomes" id="UP000178925"/>
    </source>
</evidence>
<feature type="transmembrane region" description="Helical" evidence="8">
    <location>
        <begin position="218"/>
        <end position="238"/>
    </location>
</feature>
<dbReference type="PRINTS" id="PR00812">
    <property type="entry name" value="BCTERIALGSPF"/>
</dbReference>
<evidence type="ECO:0000256" key="8">
    <source>
        <dbReference type="SAM" id="Phobius"/>
    </source>
</evidence>
<evidence type="ECO:0000256" key="3">
    <source>
        <dbReference type="ARBA" id="ARBA00022475"/>
    </source>
</evidence>
<dbReference type="InterPro" id="IPR018076">
    <property type="entry name" value="T2SS_GspF_dom"/>
</dbReference>
<protein>
    <recommendedName>
        <fullName evidence="9">Type II secretion system protein GspF domain-containing protein</fullName>
    </recommendedName>
</protein>
<dbReference type="InterPro" id="IPR042094">
    <property type="entry name" value="T2SS_GspF_sf"/>
</dbReference>
<feature type="transmembrane region" description="Helical" evidence="8">
    <location>
        <begin position="372"/>
        <end position="393"/>
    </location>
</feature>
<sequence length="399" mass="43639">MALFQYKAKDSADAIHSGMVDAASEQLAQSTLLDQGLMVISLKRRKPAGFANAVLNRVKTKDVVIFSRQFSVMVSASIPIVQALKVLIDQTQNVTLKLIISEIADEVNGGAKLSDALGKRKNIFDQFYVSVVRAGETSGKLDEVLNYLADEMEKDYDMTHKIRGAMIYPAFVLTGLGIVGTVMLVWVIPKLTAMISESGGELPLSTRIVIAVSSFMQAYWWLLLIAVIGAVVFFRFYVSLPSGRRQVDFLKLKLPIFGPLLQKIALVRFTRSLKTLISGGVAISSSLHIAADVVGNAIYQDLIEKTKKEIEGGNSISSVFAQSAQVPAMVSQMLAIGEKTGKLDLILEKITNFYTREIENMTANLVTLMEPLIMVIMGVGVGIMVAAIIMPMYNMANQF</sequence>
<dbReference type="InterPro" id="IPR003004">
    <property type="entry name" value="GspF/PilC"/>
</dbReference>
<evidence type="ECO:0000256" key="2">
    <source>
        <dbReference type="ARBA" id="ARBA00005745"/>
    </source>
</evidence>
<dbReference type="AlphaFoldDB" id="A0A1F5SPG6"/>
<comment type="similarity">
    <text evidence="2">Belongs to the GSP F family.</text>
</comment>
<dbReference type="FunFam" id="1.20.81.30:FF:000001">
    <property type="entry name" value="Type II secretion system protein F"/>
    <property type="match status" value="1"/>
</dbReference>
<dbReference type="Proteomes" id="UP000178925">
    <property type="component" value="Unassembled WGS sequence"/>
</dbReference>
<feature type="domain" description="Type II secretion system protein GspF" evidence="9">
    <location>
        <begin position="269"/>
        <end position="391"/>
    </location>
</feature>
<dbReference type="Pfam" id="PF00482">
    <property type="entry name" value="T2SSF"/>
    <property type="match status" value="2"/>
</dbReference>
<keyword evidence="5 8" id="KW-0812">Transmembrane</keyword>
<evidence type="ECO:0000256" key="1">
    <source>
        <dbReference type="ARBA" id="ARBA00004429"/>
    </source>
</evidence>
<dbReference type="STRING" id="1797995.A2242_04680"/>
<evidence type="ECO:0000259" key="9">
    <source>
        <dbReference type="Pfam" id="PF00482"/>
    </source>
</evidence>
<keyword evidence="6 8" id="KW-1133">Transmembrane helix</keyword>
<keyword evidence="7 8" id="KW-0472">Membrane</keyword>
<evidence type="ECO:0000256" key="5">
    <source>
        <dbReference type="ARBA" id="ARBA00022692"/>
    </source>
</evidence>
<proteinExistence type="inferred from homology"/>
<organism evidence="10 11">
    <name type="scientific">Candidatus Falkowbacteria bacterium RIFOXYA2_FULL_47_9</name>
    <dbReference type="NCBI Taxonomy" id="1797995"/>
    <lineage>
        <taxon>Bacteria</taxon>
        <taxon>Candidatus Falkowiibacteriota</taxon>
    </lineage>
</organism>
<name>A0A1F5SPG6_9BACT</name>